<evidence type="ECO:0000256" key="1">
    <source>
        <dbReference type="SAM" id="MobiDB-lite"/>
    </source>
</evidence>
<keyword evidence="3" id="KW-1185">Reference proteome</keyword>
<accession>A0A2J6TER8</accession>
<dbReference type="AlphaFoldDB" id="A0A2J6TER8"/>
<evidence type="ECO:0000313" key="3">
    <source>
        <dbReference type="Proteomes" id="UP000235371"/>
    </source>
</evidence>
<dbReference type="GeneID" id="36580352"/>
<protein>
    <submittedName>
        <fullName evidence="2">Uncharacterized protein</fullName>
    </submittedName>
</protein>
<reference evidence="2 3" key="1">
    <citation type="submission" date="2016-04" db="EMBL/GenBank/DDBJ databases">
        <title>A degradative enzymes factory behind the ericoid mycorrhizal symbiosis.</title>
        <authorList>
            <consortium name="DOE Joint Genome Institute"/>
            <person name="Martino E."/>
            <person name="Morin E."/>
            <person name="Grelet G."/>
            <person name="Kuo A."/>
            <person name="Kohler A."/>
            <person name="Daghino S."/>
            <person name="Barry K."/>
            <person name="Choi C."/>
            <person name="Cichocki N."/>
            <person name="Clum A."/>
            <person name="Copeland A."/>
            <person name="Hainaut M."/>
            <person name="Haridas S."/>
            <person name="Labutti K."/>
            <person name="Lindquist E."/>
            <person name="Lipzen A."/>
            <person name="Khouja H.-R."/>
            <person name="Murat C."/>
            <person name="Ohm R."/>
            <person name="Olson A."/>
            <person name="Spatafora J."/>
            <person name="Veneault-Fourrey C."/>
            <person name="Henrissat B."/>
            <person name="Grigoriev I."/>
            <person name="Martin F."/>
            <person name="Perotto S."/>
        </authorList>
    </citation>
    <scope>NUCLEOTIDE SEQUENCE [LARGE SCALE GENOMIC DNA]</scope>
    <source>
        <strain evidence="2 3">E</strain>
    </source>
</reference>
<feature type="region of interest" description="Disordered" evidence="1">
    <location>
        <begin position="1"/>
        <end position="105"/>
    </location>
</feature>
<dbReference type="OrthoDB" id="3515790at2759"/>
<feature type="compositionally biased region" description="Polar residues" evidence="1">
    <location>
        <begin position="92"/>
        <end position="102"/>
    </location>
</feature>
<dbReference type="InParanoid" id="A0A2J6TER8"/>
<dbReference type="Proteomes" id="UP000235371">
    <property type="component" value="Unassembled WGS sequence"/>
</dbReference>
<sequence length="590" mass="66208">MPADSKADSGSPESWEEVQADTLSKREKVTNTEDHKAQEKTENSGSGAKTPNVEQPAVERLADKKPESGVTGGDPQKLEPQQDEKTQDDTSKSSPIVQSSVGKKTRCRIKNPIRAKIVLNELDVAIAALNYLEWGKNNGGHSLHNQGSQDKFDHLMNGYYEAPRDAEGGYTPPVGAVLQFTNLYDSSRFMLDEIRLAKGGPLNRGDVRALSLVIIKDLPRIPLPGNPEIDPHLRLRLKTLLQQTFRAHGKLDPQVIPDEDDEDMLALKDAFAEGLKRISDAIVEALPNGSTFQRMLLILVAFSCIGALYYCVWKSSMPFFWNASSSAGRSDDINFGGESTSAYSGSPFVPLHQWVELYKGDMNMAAGTYEDCEFWIISAVDLVARRTESLTTEMQMLAMTIWLSKIRILQPFFRLFNIPSEESLNAKALILYESYLSDVDNEKHYPESHAKMLRVSLGILETDTQRIEKAYRKSFPFQFRKLLEEVDATFRGNKPEPLLRPDVLEPFHLHYHYFLGLAEDSVFELFDRLNNLKDAIAAQRGGEKPLQEQINEISTAITELKFAKESAMLTKNKLETDGTMREADAAIWAL</sequence>
<organism evidence="2 3">
    <name type="scientific">Hyaloscypha bicolor E</name>
    <dbReference type="NCBI Taxonomy" id="1095630"/>
    <lineage>
        <taxon>Eukaryota</taxon>
        <taxon>Fungi</taxon>
        <taxon>Dikarya</taxon>
        <taxon>Ascomycota</taxon>
        <taxon>Pezizomycotina</taxon>
        <taxon>Leotiomycetes</taxon>
        <taxon>Helotiales</taxon>
        <taxon>Hyaloscyphaceae</taxon>
        <taxon>Hyaloscypha</taxon>
        <taxon>Hyaloscypha bicolor</taxon>
    </lineage>
</organism>
<feature type="compositionally biased region" description="Basic and acidic residues" evidence="1">
    <location>
        <begin position="23"/>
        <end position="42"/>
    </location>
</feature>
<dbReference type="EMBL" id="KZ613786">
    <property type="protein sequence ID" value="PMD61448.1"/>
    <property type="molecule type" value="Genomic_DNA"/>
</dbReference>
<gene>
    <name evidence="2" type="ORF">K444DRAFT_370771</name>
</gene>
<name>A0A2J6TER8_9HELO</name>
<proteinExistence type="predicted"/>
<feature type="compositionally biased region" description="Polar residues" evidence="1">
    <location>
        <begin position="43"/>
        <end position="53"/>
    </location>
</feature>
<evidence type="ECO:0000313" key="2">
    <source>
        <dbReference type="EMBL" id="PMD61448.1"/>
    </source>
</evidence>
<dbReference type="RefSeq" id="XP_024738352.1">
    <property type="nucleotide sequence ID" value="XM_024872271.1"/>
</dbReference>
<feature type="compositionally biased region" description="Basic and acidic residues" evidence="1">
    <location>
        <begin position="76"/>
        <end position="91"/>
    </location>
</feature>